<dbReference type="Proteomes" id="UP001597295">
    <property type="component" value="Unassembled WGS sequence"/>
</dbReference>
<dbReference type="EMBL" id="JBHUIP010000003">
    <property type="protein sequence ID" value="MFD2262062.1"/>
    <property type="molecule type" value="Genomic_DNA"/>
</dbReference>
<organism evidence="3 4">
    <name type="scientific">Lacibacterium aquatile</name>
    <dbReference type="NCBI Taxonomy" id="1168082"/>
    <lineage>
        <taxon>Bacteria</taxon>
        <taxon>Pseudomonadati</taxon>
        <taxon>Pseudomonadota</taxon>
        <taxon>Alphaproteobacteria</taxon>
        <taxon>Rhodospirillales</taxon>
        <taxon>Rhodospirillaceae</taxon>
    </lineage>
</organism>
<proteinExistence type="predicted"/>
<keyword evidence="1" id="KW-0732">Signal</keyword>
<accession>A0ABW5DM52</accession>
<evidence type="ECO:0000259" key="2">
    <source>
        <dbReference type="Pfam" id="PF05229"/>
    </source>
</evidence>
<feature type="chain" id="PRO_5045419325" evidence="1">
    <location>
        <begin position="31"/>
        <end position="170"/>
    </location>
</feature>
<feature type="domain" description="Spore coat protein U/FanG" evidence="2">
    <location>
        <begin position="35"/>
        <end position="167"/>
    </location>
</feature>
<comment type="caution">
    <text evidence="3">The sequence shown here is derived from an EMBL/GenBank/DDBJ whole genome shotgun (WGS) entry which is preliminary data.</text>
</comment>
<dbReference type="SMART" id="SM00972">
    <property type="entry name" value="SCPU"/>
    <property type="match status" value="1"/>
</dbReference>
<reference evidence="4" key="1">
    <citation type="journal article" date="2019" name="Int. J. Syst. Evol. Microbiol.">
        <title>The Global Catalogue of Microorganisms (GCM) 10K type strain sequencing project: providing services to taxonomists for standard genome sequencing and annotation.</title>
        <authorList>
            <consortium name="The Broad Institute Genomics Platform"/>
            <consortium name="The Broad Institute Genome Sequencing Center for Infectious Disease"/>
            <person name="Wu L."/>
            <person name="Ma J."/>
        </authorList>
    </citation>
    <scope>NUCLEOTIDE SEQUENCE [LARGE SCALE GENOMIC DNA]</scope>
    <source>
        <strain evidence="4">CGMCC 1.19062</strain>
    </source>
</reference>
<dbReference type="InterPro" id="IPR053167">
    <property type="entry name" value="Spore_coat_component"/>
</dbReference>
<name>A0ABW5DM52_9PROT</name>
<dbReference type="InterPro" id="IPR007893">
    <property type="entry name" value="Spore_coat_U/FanG"/>
</dbReference>
<keyword evidence="4" id="KW-1185">Reference proteome</keyword>
<sequence length="170" mass="16809">MAKISQKLRALTLVAAVAGAAFLPATSAQAATASTSILVTAAVAQACIVVATPLAFGVYDPTSASPTDGTATVAVTCTTGTAYTVGLSAGGGTGATTTVRKMTFGANTLDYALYQNAGRTTNWGNAVGTDTVAGTATGLLMNHTVYGRITAGQTVPMGAYADTVAVTVTY</sequence>
<evidence type="ECO:0000256" key="1">
    <source>
        <dbReference type="SAM" id="SignalP"/>
    </source>
</evidence>
<protein>
    <submittedName>
        <fullName evidence="3">Spore coat U domain-containing protein</fullName>
    </submittedName>
</protein>
<evidence type="ECO:0000313" key="3">
    <source>
        <dbReference type="EMBL" id="MFD2262062.1"/>
    </source>
</evidence>
<dbReference type="Pfam" id="PF05229">
    <property type="entry name" value="SCPU"/>
    <property type="match status" value="1"/>
</dbReference>
<dbReference type="PANTHER" id="PTHR37089:SF4">
    <property type="entry name" value="EXPORTED PROTEIN"/>
    <property type="match status" value="1"/>
</dbReference>
<dbReference type="RefSeq" id="WP_379874973.1">
    <property type="nucleotide sequence ID" value="NZ_JBHUIP010000003.1"/>
</dbReference>
<feature type="signal peptide" evidence="1">
    <location>
        <begin position="1"/>
        <end position="30"/>
    </location>
</feature>
<gene>
    <name evidence="3" type="ORF">ACFSM5_04120</name>
</gene>
<dbReference type="PANTHER" id="PTHR37089">
    <property type="entry name" value="PROTEIN U-RELATED"/>
    <property type="match status" value="1"/>
</dbReference>
<evidence type="ECO:0000313" key="4">
    <source>
        <dbReference type="Proteomes" id="UP001597295"/>
    </source>
</evidence>